<keyword evidence="10" id="KW-0808">Transferase</keyword>
<dbReference type="AlphaFoldDB" id="A0A2G4YQ38"/>
<protein>
    <recommendedName>
        <fullName evidence="8">Transport permease protein</fullName>
    </recommendedName>
</protein>
<keyword evidence="7 8" id="KW-0472">Membrane</keyword>
<comment type="subcellular location">
    <subcellularLocation>
        <location evidence="8">Cell inner membrane</location>
        <topology evidence="8">Multi-pass membrane protein</topology>
    </subcellularLocation>
    <subcellularLocation>
        <location evidence="1">Cell membrane</location>
        <topology evidence="1">Multi-pass membrane protein</topology>
    </subcellularLocation>
</comment>
<keyword evidence="3 8" id="KW-0813">Transport</keyword>
<keyword evidence="11" id="KW-1185">Reference proteome</keyword>
<evidence type="ECO:0000256" key="4">
    <source>
        <dbReference type="ARBA" id="ARBA00022475"/>
    </source>
</evidence>
<dbReference type="EMBL" id="PDEM01000032">
    <property type="protein sequence ID" value="PHZ83576.1"/>
    <property type="molecule type" value="Genomic_DNA"/>
</dbReference>
<dbReference type="PANTHER" id="PTHR30294">
    <property type="entry name" value="MEMBRANE COMPONENT OF ABC TRANSPORTER YHHJ-RELATED"/>
    <property type="match status" value="1"/>
</dbReference>
<dbReference type="PROSITE" id="PS51012">
    <property type="entry name" value="ABC_TM2"/>
    <property type="match status" value="1"/>
</dbReference>
<evidence type="ECO:0000256" key="5">
    <source>
        <dbReference type="ARBA" id="ARBA00022692"/>
    </source>
</evidence>
<organism evidence="10 11">
    <name type="scientific">Paremcibacter congregatus</name>
    <dbReference type="NCBI Taxonomy" id="2043170"/>
    <lineage>
        <taxon>Bacteria</taxon>
        <taxon>Pseudomonadati</taxon>
        <taxon>Pseudomonadota</taxon>
        <taxon>Alphaproteobacteria</taxon>
        <taxon>Emcibacterales</taxon>
        <taxon>Emcibacteraceae</taxon>
        <taxon>Paremcibacter</taxon>
    </lineage>
</organism>
<dbReference type="InParanoid" id="A0A2G4YQ38"/>
<evidence type="ECO:0000313" key="11">
    <source>
        <dbReference type="Proteomes" id="UP000229730"/>
    </source>
</evidence>
<evidence type="ECO:0000259" key="9">
    <source>
        <dbReference type="PROSITE" id="PS51012"/>
    </source>
</evidence>
<evidence type="ECO:0000256" key="7">
    <source>
        <dbReference type="ARBA" id="ARBA00023136"/>
    </source>
</evidence>
<dbReference type="Gene3D" id="3.40.1710.10">
    <property type="entry name" value="abc type-2 transporter like domain"/>
    <property type="match status" value="1"/>
</dbReference>
<sequence>MVRFSLSRLVAVLLKEFIQMRRDRMTLAMMIALPMMQLIMFGFAINTDPRHLPAALMDRDQSALSRAVVAAVENSTFIDISHRPVTEDEAERLMREGRVNYLMIIPEHFSRDLHRGLRPQMLLVADATDPSAASGALNSINQIVASGLRRDFGGAAVASDPWPVEVVVHRRYNPAGLTHYNIVPGLLGVILAMTMSMMTAVALTRESEQGTMENLLATPVRPLEMMLGKIAPYVIVGYSQTAVILLAGLYIFHIPFVGSLLLLLAVTTLFVVVNLILGFLFSTLARTQMQALQMTFFLLLPQILLSGFMFPFLGMPRWAQVIGEVLPATHYMRLVRGIMLKGAGLGDLTTEIWPLLAILLGAASLALLRYRRTLD</sequence>
<dbReference type="GO" id="GO:0043190">
    <property type="term" value="C:ATP-binding cassette (ABC) transporter complex"/>
    <property type="evidence" value="ECO:0007669"/>
    <property type="project" value="InterPro"/>
</dbReference>
<dbReference type="GO" id="GO:0140359">
    <property type="term" value="F:ABC-type transporter activity"/>
    <property type="evidence" value="ECO:0007669"/>
    <property type="project" value="InterPro"/>
</dbReference>
<feature type="transmembrane region" description="Helical" evidence="8">
    <location>
        <begin position="352"/>
        <end position="370"/>
    </location>
</feature>
<dbReference type="InterPro" id="IPR000412">
    <property type="entry name" value="ABC_2_transport"/>
</dbReference>
<evidence type="ECO:0000313" key="10">
    <source>
        <dbReference type="EMBL" id="PHZ83576.1"/>
    </source>
</evidence>
<feature type="transmembrane region" description="Helical" evidence="8">
    <location>
        <begin position="294"/>
        <end position="313"/>
    </location>
</feature>
<accession>A0A2G4YQ38</accession>
<evidence type="ECO:0000256" key="6">
    <source>
        <dbReference type="ARBA" id="ARBA00022989"/>
    </source>
</evidence>
<feature type="domain" description="ABC transmembrane type-2" evidence="9">
    <location>
        <begin position="134"/>
        <end position="373"/>
    </location>
</feature>
<dbReference type="FunCoup" id="A0A2G4YQ38">
    <property type="interactions" value="149"/>
</dbReference>
<dbReference type="PANTHER" id="PTHR30294:SF29">
    <property type="entry name" value="MULTIDRUG ABC TRANSPORTER PERMEASE YBHS-RELATED"/>
    <property type="match status" value="1"/>
</dbReference>
<gene>
    <name evidence="10" type="ORF">CRD36_16560</name>
</gene>
<evidence type="ECO:0000256" key="8">
    <source>
        <dbReference type="RuleBase" id="RU361157"/>
    </source>
</evidence>
<feature type="transmembrane region" description="Helical" evidence="8">
    <location>
        <begin position="260"/>
        <end position="282"/>
    </location>
</feature>
<dbReference type="OrthoDB" id="9784671at2"/>
<evidence type="ECO:0000256" key="2">
    <source>
        <dbReference type="ARBA" id="ARBA00007783"/>
    </source>
</evidence>
<dbReference type="InterPro" id="IPR051449">
    <property type="entry name" value="ABC-2_transporter_component"/>
</dbReference>
<dbReference type="Proteomes" id="UP000229730">
    <property type="component" value="Unassembled WGS sequence"/>
</dbReference>
<dbReference type="InterPro" id="IPR013525">
    <property type="entry name" value="ABC2_TM"/>
</dbReference>
<dbReference type="Pfam" id="PF12698">
    <property type="entry name" value="ABC2_membrane_3"/>
    <property type="match status" value="1"/>
</dbReference>
<evidence type="ECO:0000256" key="1">
    <source>
        <dbReference type="ARBA" id="ARBA00004651"/>
    </source>
</evidence>
<feature type="transmembrane region" description="Helical" evidence="8">
    <location>
        <begin position="230"/>
        <end position="254"/>
    </location>
</feature>
<proteinExistence type="inferred from homology"/>
<dbReference type="InterPro" id="IPR047817">
    <property type="entry name" value="ABC2_TM_bact-type"/>
</dbReference>
<keyword evidence="5 8" id="KW-0812">Transmembrane</keyword>
<dbReference type="PRINTS" id="PR00164">
    <property type="entry name" value="ABC2TRNSPORT"/>
</dbReference>
<reference evidence="10 11" key="1">
    <citation type="submission" date="2017-10" db="EMBL/GenBank/DDBJ databases">
        <title>Frigbacter circumglobatus gen. nov. sp. nov., isolated from sediment cultured in situ.</title>
        <authorList>
            <person name="Zhao Z."/>
        </authorList>
    </citation>
    <scope>NUCLEOTIDE SEQUENCE [LARGE SCALE GENOMIC DNA]</scope>
    <source>
        <strain evidence="10 11">ZYL</strain>
    </source>
</reference>
<keyword evidence="6 8" id="KW-1133">Transmembrane helix</keyword>
<feature type="transmembrane region" description="Helical" evidence="8">
    <location>
        <begin position="182"/>
        <end position="203"/>
    </location>
</feature>
<feature type="transmembrane region" description="Helical" evidence="8">
    <location>
        <begin position="25"/>
        <end position="45"/>
    </location>
</feature>
<comment type="similarity">
    <text evidence="2 8">Belongs to the ABC-2 integral membrane protein family.</text>
</comment>
<comment type="caution">
    <text evidence="10">The sequence shown here is derived from an EMBL/GenBank/DDBJ whole genome shotgun (WGS) entry which is preliminary data.</text>
</comment>
<dbReference type="RefSeq" id="WP_099475081.1">
    <property type="nucleotide sequence ID" value="NZ_CP041025.1"/>
</dbReference>
<evidence type="ECO:0000256" key="3">
    <source>
        <dbReference type="ARBA" id="ARBA00022448"/>
    </source>
</evidence>
<keyword evidence="4 8" id="KW-1003">Cell membrane</keyword>
<name>A0A2G4YQ38_9PROT</name>
<dbReference type="GO" id="GO:0016740">
    <property type="term" value="F:transferase activity"/>
    <property type="evidence" value="ECO:0007669"/>
    <property type="project" value="UniProtKB-KW"/>
</dbReference>